<accession>A0A7S9XFM5</accession>
<gene>
    <name evidence="1" type="ORF">NIOZUU157_00327</name>
</gene>
<name>A0A7S9XFM5_9VIRU</name>
<reference evidence="1" key="1">
    <citation type="submission" date="2020-08" db="EMBL/GenBank/DDBJ databases">
        <title>Bridging the membrane lipid divide: bacteria of the FCB group superphylum have the potential to synthesize archaeal ether lipids.</title>
        <authorList>
            <person name="Villanueva L."/>
            <person name="von Meijenfeldt F.A.B."/>
            <person name="Westbye A.B."/>
            <person name="Yadav S."/>
            <person name="Hopmans E.C."/>
            <person name="Dutilh B.E."/>
            <person name="Sinninghe Damste J.S."/>
        </authorList>
    </citation>
    <scope>NUCLEOTIDE SEQUENCE</scope>
    <source>
        <strain evidence="1">NIOZ-UU157</strain>
    </source>
</reference>
<dbReference type="EMBL" id="MW030560">
    <property type="protein sequence ID" value="QPI16434.1"/>
    <property type="molecule type" value="Genomic_DNA"/>
</dbReference>
<organism evidence="1">
    <name type="scientific">Virus NIOZ-UU157</name>
    <dbReference type="NCBI Taxonomy" id="2763269"/>
    <lineage>
        <taxon>Viruses</taxon>
    </lineage>
</organism>
<evidence type="ECO:0000313" key="1">
    <source>
        <dbReference type="EMBL" id="QPI16434.1"/>
    </source>
</evidence>
<sequence length="132" mass="15481">MNTEKLIQQSPLTKVKLKEWFLSKLIASAEQFKEDDSFKEFMITSGITDDQITSVFEEGGRSALDMFDEHDVFINIRYNFKTKNFSYYINDHTESSSFKTRRDAEKQAFTQAVELLESKLTPEEEENENKEN</sequence>
<proteinExistence type="predicted"/>
<protein>
    <submittedName>
        <fullName evidence="1">Uncharacterized protein</fullName>
    </submittedName>
</protein>